<proteinExistence type="predicted"/>
<comment type="subcellular location">
    <subcellularLocation>
        <location evidence="1">Cell membrane</location>
        <topology evidence="1">Multi-pass membrane protein</topology>
    </subcellularLocation>
</comment>
<evidence type="ECO:0000256" key="11">
    <source>
        <dbReference type="SAM" id="Phobius"/>
    </source>
</evidence>
<accession>A0A6P7XR70</accession>
<dbReference type="InterPro" id="IPR017452">
    <property type="entry name" value="GPCR_Rhodpsn_7TM"/>
</dbReference>
<dbReference type="Proteomes" id="UP000515156">
    <property type="component" value="Chromosome 4"/>
</dbReference>
<feature type="transmembrane region" description="Helical" evidence="11">
    <location>
        <begin position="236"/>
        <end position="256"/>
    </location>
</feature>
<dbReference type="PROSITE" id="PS50262">
    <property type="entry name" value="G_PROTEIN_RECEP_F1_2"/>
    <property type="match status" value="1"/>
</dbReference>
<evidence type="ECO:0000256" key="10">
    <source>
        <dbReference type="ARBA" id="ARBA00023224"/>
    </source>
</evidence>
<organism evidence="13 14">
    <name type="scientific">Microcaecilia unicolor</name>
    <dbReference type="NCBI Taxonomy" id="1415580"/>
    <lineage>
        <taxon>Eukaryota</taxon>
        <taxon>Metazoa</taxon>
        <taxon>Chordata</taxon>
        <taxon>Craniata</taxon>
        <taxon>Vertebrata</taxon>
        <taxon>Euteleostomi</taxon>
        <taxon>Amphibia</taxon>
        <taxon>Gymnophiona</taxon>
        <taxon>Siphonopidae</taxon>
        <taxon>Microcaecilia</taxon>
    </lineage>
</organism>
<keyword evidence="3" id="KW-0716">Sensory transduction</keyword>
<evidence type="ECO:0000256" key="3">
    <source>
        <dbReference type="ARBA" id="ARBA00022606"/>
    </source>
</evidence>
<dbReference type="InterPro" id="IPR000276">
    <property type="entry name" value="GPCR_Rhodpsn"/>
</dbReference>
<dbReference type="PANTHER" id="PTHR26450:SF440">
    <property type="entry name" value="OLFACTORY RECEPTOR"/>
    <property type="match status" value="1"/>
</dbReference>
<evidence type="ECO:0000256" key="5">
    <source>
        <dbReference type="ARBA" id="ARBA00022725"/>
    </source>
</evidence>
<name>A0A6P7XR70_9AMPH</name>
<dbReference type="SMART" id="SM01381">
    <property type="entry name" value="7TM_GPCR_Srsx"/>
    <property type="match status" value="1"/>
</dbReference>
<keyword evidence="8 11" id="KW-0472">Membrane</keyword>
<dbReference type="KEGG" id="muo:115468194"/>
<dbReference type="GeneID" id="115468194"/>
<dbReference type="OrthoDB" id="5969463at2759"/>
<evidence type="ECO:0000313" key="13">
    <source>
        <dbReference type="Proteomes" id="UP000515156"/>
    </source>
</evidence>
<dbReference type="Pfam" id="PF13853">
    <property type="entry name" value="7tm_4"/>
    <property type="match status" value="1"/>
</dbReference>
<dbReference type="SUPFAM" id="SSF81321">
    <property type="entry name" value="Family A G protein-coupled receptor-like"/>
    <property type="match status" value="1"/>
</dbReference>
<keyword evidence="6 11" id="KW-1133">Transmembrane helix</keyword>
<keyword evidence="4 11" id="KW-0812">Transmembrane</keyword>
<keyword evidence="2" id="KW-1003">Cell membrane</keyword>
<dbReference type="GO" id="GO:0005886">
    <property type="term" value="C:plasma membrane"/>
    <property type="evidence" value="ECO:0007669"/>
    <property type="project" value="UniProtKB-SubCell"/>
</dbReference>
<evidence type="ECO:0000256" key="4">
    <source>
        <dbReference type="ARBA" id="ARBA00022692"/>
    </source>
</evidence>
<gene>
    <name evidence="14" type="primary">LOC115468194</name>
</gene>
<feature type="transmembrane region" description="Helical" evidence="11">
    <location>
        <begin position="21"/>
        <end position="40"/>
    </location>
</feature>
<dbReference type="PANTHER" id="PTHR26450">
    <property type="entry name" value="OLFACTORY RECEPTOR 56B1-RELATED"/>
    <property type="match status" value="1"/>
</dbReference>
<keyword evidence="10" id="KW-0807">Transducer</keyword>
<evidence type="ECO:0000256" key="8">
    <source>
        <dbReference type="ARBA" id="ARBA00023136"/>
    </source>
</evidence>
<dbReference type="GO" id="GO:0004984">
    <property type="term" value="F:olfactory receptor activity"/>
    <property type="evidence" value="ECO:0007669"/>
    <property type="project" value="InterPro"/>
</dbReference>
<protein>
    <submittedName>
        <fullName evidence="14">Olfactory receptor 52B2-like</fullName>
    </submittedName>
</protein>
<dbReference type="GO" id="GO:0004930">
    <property type="term" value="F:G protein-coupled receptor activity"/>
    <property type="evidence" value="ECO:0007669"/>
    <property type="project" value="UniProtKB-KW"/>
</dbReference>
<evidence type="ECO:0000313" key="14">
    <source>
        <dbReference type="RefSeq" id="XP_030055591.1"/>
    </source>
</evidence>
<dbReference type="PRINTS" id="PR00245">
    <property type="entry name" value="OLFACTORYR"/>
</dbReference>
<feature type="transmembrane region" description="Helical" evidence="11">
    <location>
        <begin position="207"/>
        <end position="224"/>
    </location>
</feature>
<dbReference type="RefSeq" id="XP_030055591.1">
    <property type="nucleotide sequence ID" value="XM_030199731.1"/>
</dbReference>
<evidence type="ECO:0000256" key="7">
    <source>
        <dbReference type="ARBA" id="ARBA00023040"/>
    </source>
</evidence>
<reference evidence="14" key="1">
    <citation type="submission" date="2025-08" db="UniProtKB">
        <authorList>
            <consortium name="RefSeq"/>
        </authorList>
    </citation>
    <scope>IDENTIFICATION</scope>
</reference>
<evidence type="ECO:0000256" key="6">
    <source>
        <dbReference type="ARBA" id="ARBA00022989"/>
    </source>
</evidence>
<dbReference type="InterPro" id="IPR000725">
    <property type="entry name" value="Olfact_rcpt"/>
</dbReference>
<dbReference type="InterPro" id="IPR050402">
    <property type="entry name" value="OR51/52/56-like"/>
</dbReference>
<feature type="transmembrane region" description="Helical" evidence="11">
    <location>
        <begin position="166"/>
        <end position="187"/>
    </location>
</feature>
<evidence type="ECO:0000259" key="12">
    <source>
        <dbReference type="PROSITE" id="PS50262"/>
    </source>
</evidence>
<dbReference type="Gene3D" id="1.20.1070.10">
    <property type="entry name" value="Rhodopsin 7-helix transmembrane proteins"/>
    <property type="match status" value="1"/>
</dbReference>
<dbReference type="InParanoid" id="A0A6P7XR70"/>
<keyword evidence="7" id="KW-0297">G-protein coupled receptor</keyword>
<evidence type="ECO:0000256" key="1">
    <source>
        <dbReference type="ARBA" id="ARBA00004651"/>
    </source>
</evidence>
<sequence length="278" mass="30908">MMGNSILIYVICREENLHSPMYILMSLLCAVHICNVNTIIPRMLLGLAFHLNQISLNACLTQMFLIYFGITLWSNILLVMALDRYVAICKPLRYLEIVNKTLLSHLAAAGLLRSGCVVLPIVLLASQVRFCGSNIIRNFVCENMALLLLACSDISRIKTLGMLMRALIVFMDIGLILVSYTLILRAALRISSGSIRNKALHTCGTQLLIVFVGYFCALLSSIVYRAGKSVSQDVHNLLSGIYFILPATVDPIIYGVRVKGIRQCIQKLLRTRVAIKDS</sequence>
<feature type="domain" description="G-protein coupled receptors family 1 profile" evidence="12">
    <location>
        <begin position="3"/>
        <end position="254"/>
    </location>
</feature>
<evidence type="ECO:0000256" key="2">
    <source>
        <dbReference type="ARBA" id="ARBA00022475"/>
    </source>
</evidence>
<keyword evidence="13" id="KW-1185">Reference proteome</keyword>
<dbReference type="FunFam" id="1.20.1070.10:FF:000013">
    <property type="entry name" value="Olfactory receptor"/>
    <property type="match status" value="1"/>
</dbReference>
<keyword evidence="5" id="KW-0552">Olfaction</keyword>
<keyword evidence="9" id="KW-0675">Receptor</keyword>
<evidence type="ECO:0000256" key="9">
    <source>
        <dbReference type="ARBA" id="ARBA00023170"/>
    </source>
</evidence>
<feature type="transmembrane region" description="Helical" evidence="11">
    <location>
        <begin position="60"/>
        <end position="82"/>
    </location>
</feature>
<feature type="transmembrane region" description="Helical" evidence="11">
    <location>
        <begin position="102"/>
        <end position="123"/>
    </location>
</feature>
<dbReference type="AlphaFoldDB" id="A0A6P7XR70"/>